<organism evidence="3">
    <name type="scientific">marine sediment metagenome</name>
    <dbReference type="NCBI Taxonomy" id="412755"/>
    <lineage>
        <taxon>unclassified sequences</taxon>
        <taxon>metagenomes</taxon>
        <taxon>ecological metagenomes</taxon>
    </lineage>
</organism>
<evidence type="ECO:0000256" key="2">
    <source>
        <dbReference type="ARBA" id="ARBA00023080"/>
    </source>
</evidence>
<reference evidence="3" key="1">
    <citation type="journal article" date="2014" name="Front. Microbiol.">
        <title>High frequency of phylogenetically diverse reductive dehalogenase-homologous genes in deep subseafloor sedimentary metagenomes.</title>
        <authorList>
            <person name="Kawai M."/>
            <person name="Futagami T."/>
            <person name="Toyoda A."/>
            <person name="Takaki Y."/>
            <person name="Nishi S."/>
            <person name="Hori S."/>
            <person name="Arai W."/>
            <person name="Tsubouchi T."/>
            <person name="Morono Y."/>
            <person name="Uchiyama I."/>
            <person name="Ito T."/>
            <person name="Fujiyama A."/>
            <person name="Inagaki F."/>
            <person name="Takami H."/>
        </authorList>
    </citation>
    <scope>NUCLEOTIDE SEQUENCE</scope>
    <source>
        <strain evidence="3">Expedition CK06-06</strain>
    </source>
</reference>
<sequence>MTWFAISTKEFVKMGPQITSQLWIRSSYARKGVMASFGKVDAGFHGTLTISCFNSNDEELEIPIGDRFCQIVFEHLSSMPTELYEKKSGNYQNQRGIKL</sequence>
<proteinExistence type="predicted"/>
<evidence type="ECO:0000313" key="3">
    <source>
        <dbReference type="EMBL" id="GAG72765.1"/>
    </source>
</evidence>
<accession>X0ZSI7</accession>
<dbReference type="SUPFAM" id="SSF51283">
    <property type="entry name" value="dUTPase-like"/>
    <property type="match status" value="1"/>
</dbReference>
<gene>
    <name evidence="3" type="ORF">S01H4_05821</name>
</gene>
<dbReference type="AlphaFoldDB" id="X0ZSI7"/>
<dbReference type="PANTHER" id="PTHR42680:SF3">
    <property type="entry name" value="DCTP DEAMINASE"/>
    <property type="match status" value="1"/>
</dbReference>
<dbReference type="EMBL" id="BART01001725">
    <property type="protein sequence ID" value="GAG72765.1"/>
    <property type="molecule type" value="Genomic_DNA"/>
</dbReference>
<comment type="caution">
    <text evidence="3">The sequence shown here is derived from an EMBL/GenBank/DDBJ whole genome shotgun (WGS) entry which is preliminary data.</text>
</comment>
<dbReference type="InterPro" id="IPR036157">
    <property type="entry name" value="dUTPase-like_sf"/>
</dbReference>
<dbReference type="Pfam" id="PF22769">
    <property type="entry name" value="DCD"/>
    <property type="match status" value="1"/>
</dbReference>
<protein>
    <submittedName>
        <fullName evidence="3">Uncharacterized protein</fullName>
    </submittedName>
</protein>
<dbReference type="GO" id="GO:0006229">
    <property type="term" value="P:dUTP biosynthetic process"/>
    <property type="evidence" value="ECO:0007669"/>
    <property type="project" value="InterPro"/>
</dbReference>
<dbReference type="PANTHER" id="PTHR42680">
    <property type="entry name" value="DCTP DEAMINASE"/>
    <property type="match status" value="1"/>
</dbReference>
<dbReference type="GO" id="GO:0008829">
    <property type="term" value="F:dCTP deaminase activity"/>
    <property type="evidence" value="ECO:0007669"/>
    <property type="project" value="InterPro"/>
</dbReference>
<name>X0ZSI7_9ZZZZ</name>
<dbReference type="InterPro" id="IPR033704">
    <property type="entry name" value="dUTPase_trimeric"/>
</dbReference>
<keyword evidence="1" id="KW-0378">Hydrolase</keyword>
<dbReference type="NCBIfam" id="TIGR02274">
    <property type="entry name" value="dCTP_deam"/>
    <property type="match status" value="1"/>
</dbReference>
<dbReference type="InterPro" id="IPR011962">
    <property type="entry name" value="dCTP_deaminase"/>
</dbReference>
<dbReference type="CDD" id="cd07557">
    <property type="entry name" value="trimeric_dUTPase"/>
    <property type="match status" value="1"/>
</dbReference>
<dbReference type="Gene3D" id="2.70.40.10">
    <property type="match status" value="1"/>
</dbReference>
<evidence type="ECO:0000256" key="1">
    <source>
        <dbReference type="ARBA" id="ARBA00022801"/>
    </source>
</evidence>
<keyword evidence="2" id="KW-0546">Nucleotide metabolism</keyword>